<reference evidence="3" key="1">
    <citation type="journal article" date="2014" name="Int. J. Syst. Evol. Microbiol.">
        <title>Complete genome sequence of Corynebacterium casei LMG S-19264T (=DSM 44701T), isolated from a smear-ripened cheese.</title>
        <authorList>
            <consortium name="US DOE Joint Genome Institute (JGI-PGF)"/>
            <person name="Walter F."/>
            <person name="Albersmeier A."/>
            <person name="Kalinowski J."/>
            <person name="Ruckert C."/>
        </authorList>
    </citation>
    <scope>NUCLEOTIDE SEQUENCE</scope>
    <source>
        <strain evidence="3">KCTC 23077</strain>
    </source>
</reference>
<dbReference type="InterPro" id="IPR027417">
    <property type="entry name" value="P-loop_NTPase"/>
</dbReference>
<dbReference type="PANTHER" id="PTHR35894:SF1">
    <property type="entry name" value="PHOSPHORIBULOKINASE _ URIDINE KINASE FAMILY"/>
    <property type="match status" value="1"/>
</dbReference>
<evidence type="ECO:0000313" key="3">
    <source>
        <dbReference type="EMBL" id="GHA68643.1"/>
    </source>
</evidence>
<evidence type="ECO:0000259" key="2">
    <source>
        <dbReference type="SMART" id="SM00382"/>
    </source>
</evidence>
<protein>
    <submittedName>
        <fullName evidence="3">ATPase AAA</fullName>
    </submittedName>
</protein>
<dbReference type="SMART" id="SM00382">
    <property type="entry name" value="AAA"/>
    <property type="match status" value="1"/>
</dbReference>
<dbReference type="InterPro" id="IPR052026">
    <property type="entry name" value="ExeA_AAA_ATPase_DNA-bind"/>
</dbReference>
<dbReference type="Gene3D" id="3.90.70.10">
    <property type="entry name" value="Cysteine proteinases"/>
    <property type="match status" value="1"/>
</dbReference>
<name>A0A918SS81_9GAMM</name>
<dbReference type="SUPFAM" id="SSF52540">
    <property type="entry name" value="P-loop containing nucleoside triphosphate hydrolases"/>
    <property type="match status" value="1"/>
</dbReference>
<dbReference type="CDD" id="cd00009">
    <property type="entry name" value="AAA"/>
    <property type="match status" value="1"/>
</dbReference>
<dbReference type="Gene3D" id="1.10.101.10">
    <property type="entry name" value="PGBD-like superfamily/PGBD"/>
    <property type="match status" value="1"/>
</dbReference>
<comment type="caution">
    <text evidence="3">The sequence shown here is derived from an EMBL/GenBank/DDBJ whole genome shotgun (WGS) entry which is preliminary data.</text>
</comment>
<dbReference type="SUPFAM" id="SSF47090">
    <property type="entry name" value="PGBD-like"/>
    <property type="match status" value="1"/>
</dbReference>
<accession>A0A918SS81</accession>
<dbReference type="InterPro" id="IPR036366">
    <property type="entry name" value="PGBDSf"/>
</dbReference>
<feature type="region of interest" description="Disordered" evidence="1">
    <location>
        <begin position="339"/>
        <end position="358"/>
    </location>
</feature>
<dbReference type="InterPro" id="IPR002477">
    <property type="entry name" value="Peptidoglycan-bd-like"/>
</dbReference>
<sequence length="556" mass="59316">MYLQHFGLTEPPFAITPDPRFVFLSERHRDALAHLSYGVGQGGGGGFVQLTGEVGTGKTTLSRLLLEQLPDNARVALVLNPRLAPAELLETICEELHIDIEGRRGRIKPLVDALNAYLLDAYGQGLRIVLIIDEAQNLSHEALEQVRLLTNLETPTQKLLQIILIGQPELRTLLAREDLRQLAQRITARYHLLPLSMPETAEYLRHRIAVAGGVRSPFEASAVARIHARTGGIPRLINVVAERTLLAGYVHERTTLDAALVDLAADEALGISHRPRASTRRWMTPPRLAAAAAITACAIGLGAWIALPTGEGAHANAAPAVSARAAASGAPAASSLPASASALPASAETAPDTAPRRLDPAGFTAALAQAPTDDSATWAELLRRWSLPVDRASLARMRHCRPVPQPGLHCAKGRAALDAIGVVGRPAVLHLAHPRGTVPALLLGVDNEHAQLWLDGQRVSVPKLALDSVWSGDYTLLWSAAQLATLPLPPGGTGPAVDWLHARLAHVGPAVFDDALRESLRRYQREHGLLADGVPGPATRTALAATDAGPQLQRTE</sequence>
<organism evidence="3 4">
    <name type="scientific">Cognatilysobacter bugurensis</name>
    <dbReference type="NCBI Taxonomy" id="543356"/>
    <lineage>
        <taxon>Bacteria</taxon>
        <taxon>Pseudomonadati</taxon>
        <taxon>Pseudomonadota</taxon>
        <taxon>Gammaproteobacteria</taxon>
        <taxon>Lysobacterales</taxon>
        <taxon>Lysobacteraceae</taxon>
        <taxon>Cognatilysobacter</taxon>
    </lineage>
</organism>
<dbReference type="InterPro" id="IPR003593">
    <property type="entry name" value="AAA+_ATPase"/>
</dbReference>
<dbReference type="InterPro" id="IPR036365">
    <property type="entry name" value="PGBD-like_sf"/>
</dbReference>
<feature type="domain" description="AAA+ ATPase" evidence="2">
    <location>
        <begin position="44"/>
        <end position="198"/>
    </location>
</feature>
<dbReference type="Gene3D" id="3.40.50.300">
    <property type="entry name" value="P-loop containing nucleotide triphosphate hydrolases"/>
    <property type="match status" value="1"/>
</dbReference>
<gene>
    <name evidence="3" type="primary">gspA</name>
    <name evidence="3" type="ORF">GCM10007067_00620</name>
</gene>
<proteinExistence type="predicted"/>
<dbReference type="AlphaFoldDB" id="A0A918SS81"/>
<dbReference type="GO" id="GO:0016887">
    <property type="term" value="F:ATP hydrolysis activity"/>
    <property type="evidence" value="ECO:0007669"/>
    <property type="project" value="InterPro"/>
</dbReference>
<dbReference type="RefSeq" id="WP_189452212.1">
    <property type="nucleotide sequence ID" value="NZ_BMYD01000001.1"/>
</dbReference>
<evidence type="ECO:0000256" key="1">
    <source>
        <dbReference type="SAM" id="MobiDB-lite"/>
    </source>
</evidence>
<dbReference type="InterPro" id="IPR049945">
    <property type="entry name" value="AAA_22"/>
</dbReference>
<dbReference type="Proteomes" id="UP000646426">
    <property type="component" value="Unassembled WGS sequence"/>
</dbReference>
<dbReference type="PANTHER" id="PTHR35894">
    <property type="entry name" value="GENERAL SECRETION PATHWAY PROTEIN A-RELATED"/>
    <property type="match status" value="1"/>
</dbReference>
<evidence type="ECO:0000313" key="4">
    <source>
        <dbReference type="Proteomes" id="UP000646426"/>
    </source>
</evidence>
<dbReference type="EMBL" id="BMYD01000001">
    <property type="protein sequence ID" value="GHA68643.1"/>
    <property type="molecule type" value="Genomic_DNA"/>
</dbReference>
<feature type="compositionally biased region" description="Low complexity" evidence="1">
    <location>
        <begin position="339"/>
        <end position="351"/>
    </location>
</feature>
<dbReference type="Pfam" id="PF13401">
    <property type="entry name" value="AAA_22"/>
    <property type="match status" value="1"/>
</dbReference>
<keyword evidence="4" id="KW-1185">Reference proteome</keyword>
<reference evidence="3" key="2">
    <citation type="submission" date="2020-09" db="EMBL/GenBank/DDBJ databases">
        <authorList>
            <person name="Sun Q."/>
            <person name="Kim S."/>
        </authorList>
    </citation>
    <scope>NUCLEOTIDE SEQUENCE</scope>
    <source>
        <strain evidence="3">KCTC 23077</strain>
    </source>
</reference>
<dbReference type="Pfam" id="PF01471">
    <property type="entry name" value="PG_binding_1"/>
    <property type="match status" value="1"/>
</dbReference>